<reference evidence="1" key="2">
    <citation type="journal article" date="2024" name="Plant">
        <title>Genomic evolution and insights into agronomic trait innovations of Sesamum species.</title>
        <authorList>
            <person name="Miao H."/>
            <person name="Wang L."/>
            <person name="Qu L."/>
            <person name="Liu H."/>
            <person name="Sun Y."/>
            <person name="Le M."/>
            <person name="Wang Q."/>
            <person name="Wei S."/>
            <person name="Zheng Y."/>
            <person name="Lin W."/>
            <person name="Duan Y."/>
            <person name="Cao H."/>
            <person name="Xiong S."/>
            <person name="Wang X."/>
            <person name="Wei L."/>
            <person name="Li C."/>
            <person name="Ma Q."/>
            <person name="Ju M."/>
            <person name="Zhao R."/>
            <person name="Li G."/>
            <person name="Mu C."/>
            <person name="Tian Q."/>
            <person name="Mei H."/>
            <person name="Zhang T."/>
            <person name="Gao T."/>
            <person name="Zhang H."/>
        </authorList>
    </citation>
    <scope>NUCLEOTIDE SEQUENCE</scope>
    <source>
        <strain evidence="1">3651</strain>
    </source>
</reference>
<name>A0AAE1XNP9_9LAMI</name>
<dbReference type="EMBL" id="JACGWO010000011">
    <property type="protein sequence ID" value="KAK4415252.1"/>
    <property type="molecule type" value="Genomic_DNA"/>
</dbReference>
<protein>
    <submittedName>
        <fullName evidence="1">Uncharacterized protein</fullName>
    </submittedName>
</protein>
<gene>
    <name evidence="1" type="ORF">Salat_2632500</name>
</gene>
<accession>A0AAE1XNP9</accession>
<comment type="caution">
    <text evidence="1">The sequence shown here is derived from an EMBL/GenBank/DDBJ whole genome shotgun (WGS) entry which is preliminary data.</text>
</comment>
<reference evidence="1" key="1">
    <citation type="submission" date="2020-06" db="EMBL/GenBank/DDBJ databases">
        <authorList>
            <person name="Li T."/>
            <person name="Hu X."/>
            <person name="Zhang T."/>
            <person name="Song X."/>
            <person name="Zhang H."/>
            <person name="Dai N."/>
            <person name="Sheng W."/>
            <person name="Hou X."/>
            <person name="Wei L."/>
        </authorList>
    </citation>
    <scope>NUCLEOTIDE SEQUENCE</scope>
    <source>
        <strain evidence="1">3651</strain>
        <tissue evidence="1">Leaf</tissue>
    </source>
</reference>
<organism evidence="1 2">
    <name type="scientific">Sesamum alatum</name>
    <dbReference type="NCBI Taxonomy" id="300844"/>
    <lineage>
        <taxon>Eukaryota</taxon>
        <taxon>Viridiplantae</taxon>
        <taxon>Streptophyta</taxon>
        <taxon>Embryophyta</taxon>
        <taxon>Tracheophyta</taxon>
        <taxon>Spermatophyta</taxon>
        <taxon>Magnoliopsida</taxon>
        <taxon>eudicotyledons</taxon>
        <taxon>Gunneridae</taxon>
        <taxon>Pentapetalae</taxon>
        <taxon>asterids</taxon>
        <taxon>lamiids</taxon>
        <taxon>Lamiales</taxon>
        <taxon>Pedaliaceae</taxon>
        <taxon>Sesamum</taxon>
    </lineage>
</organism>
<keyword evidence="2" id="KW-1185">Reference proteome</keyword>
<sequence length="125" mass="13141">MIVIPFHYFLLGTSTICCALHPRRPVPLLPRALDVVKHNGIVIKADSWKGAVVVAGEAAQHSYASHCLSAHETVEARGAGDPGGLDMAPASPRRIRCGKPLELLPTDWNSLKMVGPSITLGGGGA</sequence>
<dbReference type="Proteomes" id="UP001293254">
    <property type="component" value="Unassembled WGS sequence"/>
</dbReference>
<proteinExistence type="predicted"/>
<evidence type="ECO:0000313" key="1">
    <source>
        <dbReference type="EMBL" id="KAK4415252.1"/>
    </source>
</evidence>
<dbReference type="AlphaFoldDB" id="A0AAE1XNP9"/>
<evidence type="ECO:0000313" key="2">
    <source>
        <dbReference type="Proteomes" id="UP001293254"/>
    </source>
</evidence>